<accession>A0A813JAZ7</accession>
<comment type="caution">
    <text evidence="1">The sequence shown here is derived from an EMBL/GenBank/DDBJ whole genome shotgun (WGS) entry which is preliminary data.</text>
</comment>
<sequence length="132" mass="15504">MASYRNQRWQYHSEADDDRLTKISERRHFADCILSQLVELRDRQVETQRRIEGLSALRSTMDEMKGMMQCQLMYQCAGMCCSQVPQMPSVHHVEKEIPKYIEKVVEVPVYKNVEKCGSADLQVRRASHGRFH</sequence>
<dbReference type="EMBL" id="CAJNNW010022147">
    <property type="protein sequence ID" value="CAE8668896.1"/>
    <property type="molecule type" value="Genomic_DNA"/>
</dbReference>
<gene>
    <name evidence="1" type="ORF">PGLA2088_LOCUS17058</name>
</gene>
<evidence type="ECO:0000313" key="2">
    <source>
        <dbReference type="Proteomes" id="UP000626109"/>
    </source>
</evidence>
<evidence type="ECO:0000313" key="1">
    <source>
        <dbReference type="EMBL" id="CAE8668896.1"/>
    </source>
</evidence>
<proteinExistence type="predicted"/>
<dbReference type="AlphaFoldDB" id="A0A813JAZ7"/>
<organism evidence="1 2">
    <name type="scientific">Polarella glacialis</name>
    <name type="common">Dinoflagellate</name>
    <dbReference type="NCBI Taxonomy" id="89957"/>
    <lineage>
        <taxon>Eukaryota</taxon>
        <taxon>Sar</taxon>
        <taxon>Alveolata</taxon>
        <taxon>Dinophyceae</taxon>
        <taxon>Suessiales</taxon>
        <taxon>Suessiaceae</taxon>
        <taxon>Polarella</taxon>
    </lineage>
</organism>
<protein>
    <submittedName>
        <fullName evidence="1">Uncharacterized protein</fullName>
    </submittedName>
</protein>
<reference evidence="1" key="1">
    <citation type="submission" date="2021-02" db="EMBL/GenBank/DDBJ databases">
        <authorList>
            <person name="Dougan E. K."/>
            <person name="Rhodes N."/>
            <person name="Thang M."/>
            <person name="Chan C."/>
        </authorList>
    </citation>
    <scope>NUCLEOTIDE SEQUENCE</scope>
</reference>
<dbReference type="Proteomes" id="UP000626109">
    <property type="component" value="Unassembled WGS sequence"/>
</dbReference>
<name>A0A813JAZ7_POLGL</name>